<dbReference type="Pfam" id="PF17801">
    <property type="entry name" value="Melibiase_C"/>
    <property type="match status" value="1"/>
</dbReference>
<dbReference type="InterPro" id="IPR017853">
    <property type="entry name" value="GH"/>
</dbReference>
<dbReference type="PRINTS" id="PR00740">
    <property type="entry name" value="GLHYDRLASE27"/>
</dbReference>
<dbReference type="SUPFAM" id="SSF51445">
    <property type="entry name" value="(Trans)glycosidases"/>
    <property type="match status" value="1"/>
</dbReference>
<gene>
    <name evidence="8" type="ORF">D2L64_09860</name>
</gene>
<keyword evidence="4 5" id="KW-0326">Glycosidase</keyword>
<dbReference type="Gene3D" id="3.20.20.70">
    <property type="entry name" value="Aldolase class I"/>
    <property type="match status" value="1"/>
</dbReference>
<organism evidence="8 9">
    <name type="scientific">Micromonospora radicis</name>
    <dbReference type="NCBI Taxonomy" id="1894971"/>
    <lineage>
        <taxon>Bacteria</taxon>
        <taxon>Bacillati</taxon>
        <taxon>Actinomycetota</taxon>
        <taxon>Actinomycetes</taxon>
        <taxon>Micromonosporales</taxon>
        <taxon>Micromonosporaceae</taxon>
        <taxon>Micromonospora</taxon>
    </lineage>
</organism>
<dbReference type="Gene3D" id="2.80.10.50">
    <property type="match status" value="2"/>
</dbReference>
<dbReference type="InterPro" id="IPR035992">
    <property type="entry name" value="Ricin_B-like_lectins"/>
</dbReference>
<dbReference type="CDD" id="cd23458">
    <property type="entry name" value="beta-trefoil_Ricin_AgaB34-like"/>
    <property type="match status" value="1"/>
</dbReference>
<comment type="similarity">
    <text evidence="1 5">Belongs to the glycosyl hydrolase 27 family.</text>
</comment>
<sequence>MALVLLDCFAAGRHRQHYGPPAPGGTGRSRPDGHDRASTGPPPGISARRRAHGTASSSQDSRPGPPRRRRAGPPSGRTTSRTRVADVIETLRLTSDVLTLTLIQCDRCVLPLEAPMRSVPTPSWFRSTAAMLVTALALTVGAVVVGPDRADAWDNGVADTPPLGWNSYDAFNWSVTEADVRANADYMAANLRQHGWQYIVVDWAWYYPGRHNNSPNQDANLQPRLRMDANGRLLPDTTRFPSAAGTNGFKPLADYVHAQGLKFGVHLMRGIPRQAVADNVPILGTACRANQVDNTTTAAWLNLMWGLDMTHPCAQAYLDSTFQLLASWGVDYVKVDDIAAPTYRQAEVEGYRLAIQRSGRPMVLSLSPGPTPLASGAHVQANAHMWRIVNDLWDNWPALDALFDQLRNWTPYRRTGAWPDPDMIPIGRLSKYGPVGSPRYSSLTADEQRTLMTLWAINRAPLMWGGNLVENRATELALMTNAAVLAVNQNSVNNRQLRGGTRQVWTADVPGGDHRYVAVFNRENSAADVSVNLADLGIGSATVTDLWSGAALGTVTGTLTRPIPAHGSGLYRLAPQTTVPTPGSYTFTARHSGKLLDVYDNATIDGADVVQWAANGQDNQRWRLQDAGAGFYSVVSVSSGKCLDVYGGTGATADGVRVAQWTCHGGTNQQWRLQDLGTGYVQLVARHSGKCLDVFNAGTADGARVVQWSCGTGANQQWRRTQA</sequence>
<evidence type="ECO:0000256" key="5">
    <source>
        <dbReference type="RuleBase" id="RU361168"/>
    </source>
</evidence>
<dbReference type="SUPFAM" id="SSF50370">
    <property type="entry name" value="Ricin B-like lectins"/>
    <property type="match status" value="1"/>
</dbReference>
<keyword evidence="5" id="KW-1015">Disulfide bond</keyword>
<evidence type="ECO:0000313" key="9">
    <source>
        <dbReference type="Proteomes" id="UP000283832"/>
    </source>
</evidence>
<keyword evidence="3 5" id="KW-0378">Hydrolase</keyword>
<feature type="region of interest" description="Disordered" evidence="6">
    <location>
        <begin position="12"/>
        <end position="83"/>
    </location>
</feature>
<dbReference type="PANTHER" id="PTHR11452">
    <property type="entry name" value="ALPHA-GALACTOSIDASE/ALPHA-N-ACETYLGALACTOSAMINIDASE"/>
    <property type="match status" value="1"/>
</dbReference>
<keyword evidence="9" id="KW-1185">Reference proteome</keyword>
<dbReference type="GO" id="GO:0004557">
    <property type="term" value="F:alpha-galactosidase activity"/>
    <property type="evidence" value="ECO:0007669"/>
    <property type="project" value="UniProtKB-EC"/>
</dbReference>
<dbReference type="InterPro" id="IPR002241">
    <property type="entry name" value="Glyco_hydro_27"/>
</dbReference>
<dbReference type="Gene3D" id="2.60.40.1180">
    <property type="entry name" value="Golgi alpha-mannosidase II"/>
    <property type="match status" value="1"/>
</dbReference>
<evidence type="ECO:0000256" key="1">
    <source>
        <dbReference type="ARBA" id="ARBA00009743"/>
    </source>
</evidence>
<dbReference type="InterPro" id="IPR000772">
    <property type="entry name" value="Ricin_B_lectin"/>
</dbReference>
<dbReference type="PANTHER" id="PTHR11452:SF42">
    <property type="entry name" value="ALPHA-GALACTOSIDASE"/>
    <property type="match status" value="1"/>
</dbReference>
<dbReference type="PROSITE" id="PS50231">
    <property type="entry name" value="RICIN_B_LECTIN"/>
    <property type="match status" value="1"/>
</dbReference>
<dbReference type="CDD" id="cd14792">
    <property type="entry name" value="GH27"/>
    <property type="match status" value="1"/>
</dbReference>
<dbReference type="EMBL" id="QXEC01000007">
    <property type="protein sequence ID" value="RIV39156.1"/>
    <property type="molecule type" value="Genomic_DNA"/>
</dbReference>
<evidence type="ECO:0000256" key="3">
    <source>
        <dbReference type="ARBA" id="ARBA00022801"/>
    </source>
</evidence>
<comment type="catalytic activity">
    <reaction evidence="5">
        <text>Hydrolysis of terminal, non-reducing alpha-D-galactose residues in alpha-D-galactosides, including galactose oligosaccharides, galactomannans and galactolipids.</text>
        <dbReference type="EC" id="3.2.1.22"/>
    </reaction>
</comment>
<name>A0A418MWL2_9ACTN</name>
<dbReference type="GO" id="GO:0005975">
    <property type="term" value="P:carbohydrate metabolic process"/>
    <property type="evidence" value="ECO:0007669"/>
    <property type="project" value="InterPro"/>
</dbReference>
<feature type="domain" description="Ricin B lectin" evidence="7">
    <location>
        <begin position="583"/>
        <end position="721"/>
    </location>
</feature>
<dbReference type="InterPro" id="IPR013780">
    <property type="entry name" value="Glyco_hydro_b"/>
</dbReference>
<dbReference type="EC" id="3.2.1.22" evidence="5"/>
<evidence type="ECO:0000313" key="8">
    <source>
        <dbReference type="EMBL" id="RIV39156.1"/>
    </source>
</evidence>
<protein>
    <recommendedName>
        <fullName evidence="5">Alpha-galactosidase</fullName>
        <ecNumber evidence="5">3.2.1.22</ecNumber>
    </recommendedName>
    <alternativeName>
        <fullName evidence="5">Melibiase</fullName>
    </alternativeName>
</protein>
<dbReference type="AlphaFoldDB" id="A0A418MWL2"/>
<evidence type="ECO:0000259" key="7">
    <source>
        <dbReference type="SMART" id="SM00458"/>
    </source>
</evidence>
<proteinExistence type="inferred from homology"/>
<dbReference type="Pfam" id="PF00652">
    <property type="entry name" value="Ricin_B_lectin"/>
    <property type="match status" value="1"/>
</dbReference>
<reference evidence="8 9" key="1">
    <citation type="submission" date="2018-08" db="EMBL/GenBank/DDBJ databases">
        <title>Jishengella sp. nov., isolated from a root of Azadirachta indica A. Juss. var. siamensis Valenton.</title>
        <authorList>
            <person name="Kuncharoen N."/>
            <person name="Tanasupawat S."/>
            <person name="Kudo T."/>
            <person name="Ohkuma M."/>
        </authorList>
    </citation>
    <scope>NUCLEOTIDE SEQUENCE [LARGE SCALE GENOMIC DNA]</scope>
    <source>
        <strain evidence="8 9">AZ1-13</strain>
    </source>
</reference>
<accession>A0A418MWL2</accession>
<evidence type="ECO:0000256" key="4">
    <source>
        <dbReference type="ARBA" id="ARBA00023295"/>
    </source>
</evidence>
<comment type="caution">
    <text evidence="8">The sequence shown here is derived from an EMBL/GenBank/DDBJ whole genome shotgun (WGS) entry which is preliminary data.</text>
</comment>
<keyword evidence="2" id="KW-0732">Signal</keyword>
<dbReference type="Proteomes" id="UP000283832">
    <property type="component" value="Unassembled WGS sequence"/>
</dbReference>
<evidence type="ECO:0000256" key="2">
    <source>
        <dbReference type="ARBA" id="ARBA00022729"/>
    </source>
</evidence>
<evidence type="ECO:0000256" key="6">
    <source>
        <dbReference type="SAM" id="MobiDB-lite"/>
    </source>
</evidence>
<dbReference type="SMART" id="SM00458">
    <property type="entry name" value="RICIN"/>
    <property type="match status" value="1"/>
</dbReference>
<dbReference type="InterPro" id="IPR013785">
    <property type="entry name" value="Aldolase_TIM"/>
</dbReference>
<dbReference type="Pfam" id="PF16499">
    <property type="entry name" value="Melibiase_2"/>
    <property type="match status" value="2"/>
</dbReference>
<dbReference type="InterPro" id="IPR041233">
    <property type="entry name" value="Melibiase_C"/>
</dbReference>
<dbReference type="SUPFAM" id="SSF51011">
    <property type="entry name" value="Glycosyl hydrolase domain"/>
    <property type="match status" value="1"/>
</dbReference>